<dbReference type="Proteomes" id="UP000176893">
    <property type="component" value="Unassembled WGS sequence"/>
</dbReference>
<evidence type="ECO:0000256" key="1">
    <source>
        <dbReference type="SAM" id="Phobius"/>
    </source>
</evidence>
<keyword evidence="1" id="KW-1133">Transmembrane helix</keyword>
<organism evidence="2 3">
    <name type="scientific">Candidatus Yanofskybacteria bacterium RIFCSPHIGHO2_01_FULL_41_26</name>
    <dbReference type="NCBI Taxonomy" id="1802661"/>
    <lineage>
        <taxon>Bacteria</taxon>
        <taxon>Candidatus Yanofskyibacteriota</taxon>
    </lineage>
</organism>
<gene>
    <name evidence="2" type="ORF">A2649_03275</name>
</gene>
<dbReference type="STRING" id="1802661.A2649_03275"/>
<feature type="transmembrane region" description="Helical" evidence="1">
    <location>
        <begin position="156"/>
        <end position="180"/>
    </location>
</feature>
<accession>A0A1F8EBK5</accession>
<keyword evidence="1" id="KW-0472">Membrane</keyword>
<protein>
    <submittedName>
        <fullName evidence="2">Uncharacterized protein</fullName>
    </submittedName>
</protein>
<proteinExistence type="predicted"/>
<evidence type="ECO:0000313" key="2">
    <source>
        <dbReference type="EMBL" id="OGM98284.1"/>
    </source>
</evidence>
<reference evidence="2 3" key="1">
    <citation type="journal article" date="2016" name="Nat. Commun.">
        <title>Thousands of microbial genomes shed light on interconnected biogeochemical processes in an aquifer system.</title>
        <authorList>
            <person name="Anantharaman K."/>
            <person name="Brown C.T."/>
            <person name="Hug L.A."/>
            <person name="Sharon I."/>
            <person name="Castelle C.J."/>
            <person name="Probst A.J."/>
            <person name="Thomas B.C."/>
            <person name="Singh A."/>
            <person name="Wilkins M.J."/>
            <person name="Karaoz U."/>
            <person name="Brodie E.L."/>
            <person name="Williams K.H."/>
            <person name="Hubbard S.S."/>
            <person name="Banfield J.F."/>
        </authorList>
    </citation>
    <scope>NUCLEOTIDE SEQUENCE [LARGE SCALE GENOMIC DNA]</scope>
</reference>
<evidence type="ECO:0000313" key="3">
    <source>
        <dbReference type="Proteomes" id="UP000176893"/>
    </source>
</evidence>
<dbReference type="AlphaFoldDB" id="A0A1F8EBK5"/>
<keyword evidence="1" id="KW-0812">Transmembrane</keyword>
<dbReference type="EMBL" id="MGJB01000017">
    <property type="protein sequence ID" value="OGM98284.1"/>
    <property type="molecule type" value="Genomic_DNA"/>
</dbReference>
<name>A0A1F8EBK5_9BACT</name>
<comment type="caution">
    <text evidence="2">The sequence shown here is derived from an EMBL/GenBank/DDBJ whole genome shotgun (WGS) entry which is preliminary data.</text>
</comment>
<sequence length="186" mass="21589">MALSAKASDYDYTIHDANGVAGVKDGKQYPISKEDWERENPHREHRDSVCTECNFVRDKETLLTFLVPREQKEQATSKPLFVGNFTMPGWTGHSGFYLFKCSNCGKVCIDYPHGYRHKGCLYVQCGHCQLEIVFNPKRYKDVYKRERVVSPPTSKLWVNISNIGLVLLALSMIMIFFFIWPNWHLF</sequence>